<feature type="domain" description="CUB" evidence="2">
    <location>
        <begin position="328"/>
        <end position="548"/>
    </location>
</feature>
<dbReference type="Proteomes" id="UP000820818">
    <property type="component" value="Linkage Group LG5"/>
</dbReference>
<reference evidence="3 4" key="1">
    <citation type="submission" date="2022-05" db="EMBL/GenBank/DDBJ databases">
        <title>A multi-omics perspective on studying reproductive biology in Daphnia sinensis.</title>
        <authorList>
            <person name="Jia J."/>
        </authorList>
    </citation>
    <scope>NUCLEOTIDE SEQUENCE [LARGE SCALE GENOMIC DNA]</scope>
    <source>
        <strain evidence="3 4">WSL</strain>
    </source>
</reference>
<name>A0AAD5KS65_9CRUS</name>
<dbReference type="PANTHER" id="PTHR33236:SF5">
    <property type="entry name" value="CUB DOMAIN-CONTAINING PROTEIN"/>
    <property type="match status" value="1"/>
</dbReference>
<dbReference type="Pfam" id="PF26080">
    <property type="entry name" value="CUB_animal"/>
    <property type="match status" value="1"/>
</dbReference>
<evidence type="ECO:0000313" key="4">
    <source>
        <dbReference type="Proteomes" id="UP000820818"/>
    </source>
</evidence>
<organism evidence="3 4">
    <name type="scientific">Daphnia sinensis</name>
    <dbReference type="NCBI Taxonomy" id="1820382"/>
    <lineage>
        <taxon>Eukaryota</taxon>
        <taxon>Metazoa</taxon>
        <taxon>Ecdysozoa</taxon>
        <taxon>Arthropoda</taxon>
        <taxon>Crustacea</taxon>
        <taxon>Branchiopoda</taxon>
        <taxon>Diplostraca</taxon>
        <taxon>Cladocera</taxon>
        <taxon>Anomopoda</taxon>
        <taxon>Daphniidae</taxon>
        <taxon>Daphnia</taxon>
        <taxon>Daphnia similis group</taxon>
    </lineage>
</organism>
<dbReference type="PANTHER" id="PTHR33236">
    <property type="entry name" value="INTRAFLAGELLAR TRANSPORT PROTEIN 122 FAMILY PROTEIN-RELATED"/>
    <property type="match status" value="1"/>
</dbReference>
<evidence type="ECO:0000259" key="2">
    <source>
        <dbReference type="Pfam" id="PF26080"/>
    </source>
</evidence>
<sequence>MSKEVCLILVIVLMSQVSRACEDNKEEEELARQQSDEYFARAYGFTPETWNALFHKPSLGLQDAVDVSPYEGRTLFKSPQSSNNPFKKYFNRDQEDHENNGRFAFAGLGANLVNTGLFNNRYTPANTWRPLVTLAKRIPISVNPNFNSPLGSFDPCTSNVGEAGICTSGSVCSLFGGRPSGPCDQGQVCCINVINSCGSIVTLNNTYWQTPPTALRSPCTLTVRMDPKFIEQSSKPICQIRLDFVSFTTSQPTAGTCTDTFQVGGVSNEVPTICGDNRGQHMYLHVPPSATNPTDVQLLFNFAPGTTISRSWNIKIAMLPCGATYLAPIDCLQYFTATRGRVSSFNWQDVAGARQLNNQNYNMCFRTELISSQKATQMCLSVCSTTGGDAFSITTPPAVLLVGTDDTGFAAANDADASEAAQNSAVGATYTDHSRANGITVATCLYDYFLIPGGRDANNVQADRYCGNQLNPSPGSVKFQTVCTDNLWQRVFIPGTDTSVQVCTPIRPFKLTYQTDSQETAVDADTATNTIRALADVSNTGFCLEFQEN</sequence>
<dbReference type="AlphaFoldDB" id="A0AAD5KS65"/>
<evidence type="ECO:0000256" key="1">
    <source>
        <dbReference type="SAM" id="SignalP"/>
    </source>
</evidence>
<keyword evidence="1" id="KW-0732">Signal</keyword>
<accession>A0AAD5KS65</accession>
<protein>
    <recommendedName>
        <fullName evidence="2">CUB domain-containing protein</fullName>
    </recommendedName>
</protein>
<feature type="chain" id="PRO_5041953020" description="CUB domain-containing protein" evidence="1">
    <location>
        <begin position="21"/>
        <end position="549"/>
    </location>
</feature>
<feature type="signal peptide" evidence="1">
    <location>
        <begin position="1"/>
        <end position="20"/>
    </location>
</feature>
<proteinExistence type="predicted"/>
<comment type="caution">
    <text evidence="3">The sequence shown here is derived from an EMBL/GenBank/DDBJ whole genome shotgun (WGS) entry which is preliminary data.</text>
</comment>
<dbReference type="EMBL" id="WJBH02000005">
    <property type="protein sequence ID" value="KAI9557977.1"/>
    <property type="molecule type" value="Genomic_DNA"/>
</dbReference>
<evidence type="ECO:0000313" key="3">
    <source>
        <dbReference type="EMBL" id="KAI9557977.1"/>
    </source>
</evidence>
<dbReference type="InterPro" id="IPR058698">
    <property type="entry name" value="CUB_metazoa"/>
</dbReference>
<keyword evidence="4" id="KW-1185">Reference proteome</keyword>
<gene>
    <name evidence="3" type="ORF">GHT06_014730</name>
</gene>